<gene>
    <name evidence="1" type="ORF">RF819_01945</name>
</gene>
<keyword evidence="2" id="KW-1185">Reference proteome</keyword>
<organism evidence="1 2">
    <name type="scientific">Rhodoferax fermentans</name>
    <dbReference type="NCBI Taxonomy" id="28066"/>
    <lineage>
        <taxon>Bacteria</taxon>
        <taxon>Pseudomonadati</taxon>
        <taxon>Pseudomonadota</taxon>
        <taxon>Betaproteobacteria</taxon>
        <taxon>Burkholderiales</taxon>
        <taxon>Comamonadaceae</taxon>
        <taxon>Rhodoferax</taxon>
    </lineage>
</organism>
<dbReference type="EMBL" id="MTJN01000002">
    <property type="protein sequence ID" value="OOV05634.1"/>
    <property type="molecule type" value="Genomic_DNA"/>
</dbReference>
<evidence type="ECO:0000313" key="1">
    <source>
        <dbReference type="EMBL" id="OOV05634.1"/>
    </source>
</evidence>
<comment type="caution">
    <text evidence="1">The sequence shown here is derived from an EMBL/GenBank/DDBJ whole genome shotgun (WGS) entry which is preliminary data.</text>
</comment>
<sequence length="93" mass="9868">MPQVSGFPAAREDEGIDILQGHGIRCLQPLKHLAIAPVHMPGEAYLLGVSVSISLSFDERAFGMVENTVSDRITFAPVRLPGAARGAVSSLLN</sequence>
<protein>
    <submittedName>
        <fullName evidence="1">Uncharacterized protein</fullName>
    </submittedName>
</protein>
<evidence type="ECO:0000313" key="2">
    <source>
        <dbReference type="Proteomes" id="UP000190750"/>
    </source>
</evidence>
<dbReference type="Proteomes" id="UP000190750">
    <property type="component" value="Unassembled WGS sequence"/>
</dbReference>
<dbReference type="AlphaFoldDB" id="A0A1T1ANK6"/>
<proteinExistence type="predicted"/>
<dbReference type="RefSeq" id="WP_078363415.1">
    <property type="nucleotide sequence ID" value="NZ_MTJN01000002.1"/>
</dbReference>
<reference evidence="1 2" key="1">
    <citation type="submission" date="2017-01" db="EMBL/GenBank/DDBJ databases">
        <title>Genome sequencing of Rhodoferax fermentans JCM 7819.</title>
        <authorList>
            <person name="Kim Y.J."/>
            <person name="Farh M.E.-A."/>
            <person name="Yang D.-C."/>
        </authorList>
    </citation>
    <scope>NUCLEOTIDE SEQUENCE [LARGE SCALE GENOMIC DNA]</scope>
    <source>
        <strain evidence="1 2">JCM 7819</strain>
    </source>
</reference>
<name>A0A1T1ANK6_RHOFE</name>
<accession>A0A1T1ANK6</accession>